<name>A0AAN2FFS9_ENTAG</name>
<evidence type="ECO:0000256" key="15">
    <source>
        <dbReference type="ARBA" id="ARBA00048682"/>
    </source>
</evidence>
<evidence type="ECO:0000256" key="5">
    <source>
        <dbReference type="ARBA" id="ARBA00018714"/>
    </source>
</evidence>
<dbReference type="Proteomes" id="UP001158961">
    <property type="component" value="Chromosome"/>
</dbReference>
<feature type="transmembrane region" description="Helical" evidence="16">
    <location>
        <begin position="85"/>
        <end position="107"/>
    </location>
</feature>
<evidence type="ECO:0000256" key="7">
    <source>
        <dbReference type="ARBA" id="ARBA00022519"/>
    </source>
</evidence>
<dbReference type="PANTHER" id="PTHR43867">
    <property type="entry name" value="CELLULOSE SYNTHASE CATALYTIC SUBUNIT A [UDP-FORMING]"/>
    <property type="match status" value="1"/>
</dbReference>
<dbReference type="InterPro" id="IPR009875">
    <property type="entry name" value="PilZ_domain"/>
</dbReference>
<dbReference type="NCBIfam" id="TIGR03030">
    <property type="entry name" value="CelA"/>
    <property type="match status" value="1"/>
</dbReference>
<feature type="transmembrane region" description="Helical" evidence="16">
    <location>
        <begin position="53"/>
        <end position="70"/>
    </location>
</feature>
<keyword evidence="9 16" id="KW-0328">Glycosyltransferase</keyword>
<sequence>MSKIGFYLLLLLVLAPVAAVIIITPMDSQKQYIFGLISIGMMFLLGFSKSRKITVVMVVLSALMSSRYIWWRTTETLHFNSEVEAILGIGLYLAELYVWLILILGFLQTTWPLKRTIEPLPDDTSLWPTVDIYVPSYNESLDVVRDTVLAAQCIDYPRDKIRVYLLDDGKRSEFARFAADVGVGYITRDDNKHAKAGNLNHAMKITKGELICIFDCDHVATRTFLQATVGPFLKDPKLALLQTPHYFYSPDPFERNLRAARSIPNEGSLFYGPVQQGNDNWNATFFCGSCAVIRRSALEEIGGFAVETVTEDAHTALKMQRLGWGSAFLSIPLAAGLATERLGLHIIQRTRWARGMTQIFRVDNPLFGRGLKWQQRLCYLNAMLHFQFGLPRVVFLTAPLAYLLFNLNIIHSSASLIFAYVLPHLVMSLYVNSRMNGRFRYTFWGEIYETVMCFHLVIPTILTLLSPKHGKFNVTDKGGVLDQGFFDFHIVRPHVIVALLLGIGIVAGVVRAVMHDYFGVDPYVIALNVGWAIFSLIILMAAIAVARETKQVRKTIRVEVQIPAIIHYASGISSRTQTSNLSMGGAQLDAPDGRHETDEIEEIDLLLKSGAITIPVSQISGDDESIRLRFEAMPLARRRELVRVVLARADAWIQPEYKQDNPLISLGTIIRTVFELFWLTWKGRHDKRKNVDPVAAAAKEDGAA</sequence>
<dbReference type="EC" id="2.4.1.12" evidence="4 16"/>
<keyword evidence="7 16" id="KW-0997">Cell inner membrane</keyword>
<evidence type="ECO:0000256" key="3">
    <source>
        <dbReference type="ARBA" id="ARBA00006739"/>
    </source>
</evidence>
<dbReference type="PANTHER" id="PTHR43867:SF2">
    <property type="entry name" value="CELLULOSE SYNTHASE CATALYTIC SUBUNIT A [UDP-FORMING]"/>
    <property type="match status" value="1"/>
</dbReference>
<evidence type="ECO:0000259" key="17">
    <source>
        <dbReference type="Pfam" id="PF00535"/>
    </source>
</evidence>
<feature type="transmembrane region" description="Helical" evidence="16">
    <location>
        <begin position="409"/>
        <end position="431"/>
    </location>
</feature>
<evidence type="ECO:0000256" key="4">
    <source>
        <dbReference type="ARBA" id="ARBA00012539"/>
    </source>
</evidence>
<feature type="domain" description="Glycosyltransferase 2-like" evidence="17">
    <location>
        <begin position="132"/>
        <end position="302"/>
    </location>
</feature>
<evidence type="ECO:0000256" key="14">
    <source>
        <dbReference type="ARBA" id="ARBA00023136"/>
    </source>
</evidence>
<comment type="pathway">
    <text evidence="2 16">Glycan metabolism; bacterial cellulose biosynthesis.</text>
</comment>
<keyword evidence="13 16" id="KW-1133">Transmembrane helix</keyword>
<dbReference type="GO" id="GO:0035438">
    <property type="term" value="F:cyclic-di-GMP binding"/>
    <property type="evidence" value="ECO:0007669"/>
    <property type="project" value="InterPro"/>
</dbReference>
<dbReference type="Gene3D" id="2.40.10.220">
    <property type="entry name" value="predicted glycosyltransferase like domains"/>
    <property type="match status" value="1"/>
</dbReference>
<protein>
    <recommendedName>
        <fullName evidence="5 16">Cellulose synthase catalytic subunit [UDP-forming]</fullName>
        <ecNumber evidence="4 16">2.4.1.12</ecNumber>
    </recommendedName>
</protein>
<evidence type="ECO:0000256" key="13">
    <source>
        <dbReference type="ARBA" id="ARBA00022989"/>
    </source>
</evidence>
<organism evidence="19 20">
    <name type="scientific">Enterobacter agglomerans</name>
    <name type="common">Erwinia herbicola</name>
    <name type="synonym">Pantoea agglomerans</name>
    <dbReference type="NCBI Taxonomy" id="549"/>
    <lineage>
        <taxon>Bacteria</taxon>
        <taxon>Pseudomonadati</taxon>
        <taxon>Pseudomonadota</taxon>
        <taxon>Gammaproteobacteria</taxon>
        <taxon>Enterobacterales</taxon>
        <taxon>Erwiniaceae</taxon>
        <taxon>Pantoea</taxon>
        <taxon>Pantoea agglomerans group</taxon>
    </lineage>
</organism>
<keyword evidence="12 16" id="KW-0135">Cellulose biosynthesis</keyword>
<evidence type="ECO:0000256" key="1">
    <source>
        <dbReference type="ARBA" id="ARBA00004429"/>
    </source>
</evidence>
<evidence type="ECO:0000313" key="20">
    <source>
        <dbReference type="Proteomes" id="UP001158961"/>
    </source>
</evidence>
<dbReference type="Pfam" id="PF00535">
    <property type="entry name" value="Glycos_transf_2"/>
    <property type="match status" value="1"/>
</dbReference>
<evidence type="ECO:0000256" key="11">
    <source>
        <dbReference type="ARBA" id="ARBA00022692"/>
    </source>
</evidence>
<evidence type="ECO:0000259" key="18">
    <source>
        <dbReference type="Pfam" id="PF07238"/>
    </source>
</evidence>
<evidence type="ECO:0000256" key="16">
    <source>
        <dbReference type="RuleBase" id="RU365020"/>
    </source>
</evidence>
<evidence type="ECO:0000256" key="2">
    <source>
        <dbReference type="ARBA" id="ARBA00005186"/>
    </source>
</evidence>
<dbReference type="EMBL" id="OW970315">
    <property type="protein sequence ID" value="CAH6345674.1"/>
    <property type="molecule type" value="Genomic_DNA"/>
</dbReference>
<dbReference type="SUPFAM" id="SSF53448">
    <property type="entry name" value="Nucleotide-diphospho-sugar transferases"/>
    <property type="match status" value="1"/>
</dbReference>
<dbReference type="Pfam" id="PF03552">
    <property type="entry name" value="Cellulose_synt"/>
    <property type="match status" value="1"/>
</dbReference>
<evidence type="ECO:0000256" key="8">
    <source>
        <dbReference type="ARBA" id="ARBA00022636"/>
    </source>
</evidence>
<feature type="transmembrane region" description="Helical" evidence="16">
    <location>
        <begin position="525"/>
        <end position="546"/>
    </location>
</feature>
<feature type="domain" description="PilZ" evidence="18">
    <location>
        <begin position="551"/>
        <end position="646"/>
    </location>
</feature>
<dbReference type="Pfam" id="PF07238">
    <property type="entry name" value="PilZ"/>
    <property type="match status" value="1"/>
</dbReference>
<keyword evidence="11 16" id="KW-0812">Transmembrane</keyword>
<comment type="similarity">
    <text evidence="3">Belongs to the glycosyltransferase 2 family.</text>
</comment>
<keyword evidence="10 16" id="KW-0808">Transferase</keyword>
<evidence type="ECO:0000313" key="19">
    <source>
        <dbReference type="EMBL" id="CAH6345674.1"/>
    </source>
</evidence>
<keyword evidence="8 16" id="KW-0973">c-di-GMP</keyword>
<comment type="catalytic activity">
    <reaction evidence="15 16">
        <text>[(1-&gt;4)-beta-D-glucosyl](n) + UDP-alpha-D-glucose = [(1-&gt;4)-beta-D-glucosyl](n+1) + UDP + H(+)</text>
        <dbReference type="Rhea" id="RHEA:19929"/>
        <dbReference type="Rhea" id="RHEA-COMP:10033"/>
        <dbReference type="Rhea" id="RHEA-COMP:10034"/>
        <dbReference type="ChEBI" id="CHEBI:15378"/>
        <dbReference type="ChEBI" id="CHEBI:18246"/>
        <dbReference type="ChEBI" id="CHEBI:58223"/>
        <dbReference type="ChEBI" id="CHEBI:58885"/>
        <dbReference type="EC" id="2.4.1.12"/>
    </reaction>
</comment>
<dbReference type="GO" id="GO:0016760">
    <property type="term" value="F:cellulose synthase (UDP-forming) activity"/>
    <property type="evidence" value="ECO:0007669"/>
    <property type="project" value="UniProtKB-EC"/>
</dbReference>
<accession>A0AAN2FFS9</accession>
<comment type="cofactor">
    <cofactor evidence="16">
        <name>Mg(2+)</name>
        <dbReference type="ChEBI" id="CHEBI:18420"/>
    </cofactor>
</comment>
<reference evidence="19" key="1">
    <citation type="submission" date="2022-05" db="EMBL/GenBank/DDBJ databases">
        <authorList>
            <person name="Pothier F. J."/>
        </authorList>
    </citation>
    <scope>NUCLEOTIDE SEQUENCE</scope>
    <source>
        <strain evidence="19">DAPP-PG734</strain>
    </source>
</reference>
<evidence type="ECO:0000256" key="6">
    <source>
        <dbReference type="ARBA" id="ARBA00022475"/>
    </source>
</evidence>
<dbReference type="PRINTS" id="PR01439">
    <property type="entry name" value="CELLSNTHASEA"/>
</dbReference>
<evidence type="ECO:0000256" key="12">
    <source>
        <dbReference type="ARBA" id="ARBA00022916"/>
    </source>
</evidence>
<feature type="transmembrane region" description="Helical" evidence="16">
    <location>
        <begin position="379"/>
        <end position="403"/>
    </location>
</feature>
<dbReference type="InterPro" id="IPR005150">
    <property type="entry name" value="Cellulose_synth"/>
</dbReference>
<dbReference type="InterPro" id="IPR001173">
    <property type="entry name" value="Glyco_trans_2-like"/>
</dbReference>
<gene>
    <name evidence="19" type="primary">bcsA</name>
    <name evidence="19" type="ORF">DAPPPG734_20670</name>
</gene>
<feature type="transmembrane region" description="Helical" evidence="16">
    <location>
        <begin position="495"/>
        <end position="513"/>
    </location>
</feature>
<feature type="transmembrane region" description="Helical" evidence="16">
    <location>
        <begin position="29"/>
        <end position="46"/>
    </location>
</feature>
<dbReference type="Gene3D" id="3.90.550.10">
    <property type="entry name" value="Spore Coat Polysaccharide Biosynthesis Protein SpsA, Chain A"/>
    <property type="match status" value="1"/>
</dbReference>
<keyword evidence="14 16" id="KW-0472">Membrane</keyword>
<evidence type="ECO:0000256" key="9">
    <source>
        <dbReference type="ARBA" id="ARBA00022676"/>
    </source>
</evidence>
<comment type="subcellular location">
    <subcellularLocation>
        <location evidence="1">Cell inner membrane</location>
        <topology evidence="1">Multi-pass membrane protein</topology>
    </subcellularLocation>
</comment>
<dbReference type="GO" id="GO:0005886">
    <property type="term" value="C:plasma membrane"/>
    <property type="evidence" value="ECO:0007669"/>
    <property type="project" value="UniProtKB-SubCell"/>
</dbReference>
<dbReference type="InterPro" id="IPR029044">
    <property type="entry name" value="Nucleotide-diphossugar_trans"/>
</dbReference>
<dbReference type="GO" id="GO:0030244">
    <property type="term" value="P:cellulose biosynthetic process"/>
    <property type="evidence" value="ECO:0007669"/>
    <property type="project" value="UniProtKB-KW"/>
</dbReference>
<keyword evidence="6 16" id="KW-1003">Cell membrane</keyword>
<dbReference type="RefSeq" id="WP_031590337.1">
    <property type="nucleotide sequence ID" value="NZ_JNVA01000001.1"/>
</dbReference>
<evidence type="ECO:0000256" key="10">
    <source>
        <dbReference type="ARBA" id="ARBA00022679"/>
    </source>
</evidence>
<dbReference type="SUPFAM" id="SSF141371">
    <property type="entry name" value="PilZ domain-like"/>
    <property type="match status" value="1"/>
</dbReference>
<dbReference type="GO" id="GO:0006011">
    <property type="term" value="P:UDP-alpha-D-glucose metabolic process"/>
    <property type="evidence" value="ECO:0007669"/>
    <property type="project" value="InterPro"/>
</dbReference>
<proteinExistence type="inferred from homology"/>
<dbReference type="AlphaFoldDB" id="A0AAN2FFS9"/>
<dbReference type="InterPro" id="IPR003919">
    <property type="entry name" value="Cell_synth_A"/>
</dbReference>
<comment type="function">
    <text evidence="16">Catalytic subunit of cellulose synthase. It polymerizes uridine 5'-diphosphate glucose to cellulose.</text>
</comment>
<dbReference type="InterPro" id="IPR050321">
    <property type="entry name" value="Glycosyltr_2/OpgH_subfam"/>
</dbReference>
<dbReference type="CDD" id="cd06421">
    <property type="entry name" value="CESA_CelA_like"/>
    <property type="match status" value="1"/>
</dbReference>